<keyword evidence="2" id="KW-1185">Reference proteome</keyword>
<dbReference type="HOGENOM" id="CLU_001650_8_3_1"/>
<dbReference type="AlphaFoldDB" id="A0A067S505"/>
<reference evidence="2" key="1">
    <citation type="journal article" date="2014" name="Proc. Natl. Acad. Sci. U.S.A.">
        <title>Extensive sampling of basidiomycete genomes demonstrates inadequacy of the white-rot/brown-rot paradigm for wood decay fungi.</title>
        <authorList>
            <person name="Riley R."/>
            <person name="Salamov A.A."/>
            <person name="Brown D.W."/>
            <person name="Nagy L.G."/>
            <person name="Floudas D."/>
            <person name="Held B.W."/>
            <person name="Levasseur A."/>
            <person name="Lombard V."/>
            <person name="Morin E."/>
            <person name="Otillar R."/>
            <person name="Lindquist E.A."/>
            <person name="Sun H."/>
            <person name="LaButti K.M."/>
            <person name="Schmutz J."/>
            <person name="Jabbour D."/>
            <person name="Luo H."/>
            <person name="Baker S.E."/>
            <person name="Pisabarro A.G."/>
            <person name="Walton J.D."/>
            <person name="Blanchette R.A."/>
            <person name="Henrissat B."/>
            <person name="Martin F."/>
            <person name="Cullen D."/>
            <person name="Hibbett D.S."/>
            <person name="Grigoriev I.V."/>
        </authorList>
    </citation>
    <scope>NUCLEOTIDE SEQUENCE [LARGE SCALE GENOMIC DNA]</scope>
    <source>
        <strain evidence="2">CBS 339.88</strain>
    </source>
</reference>
<protein>
    <submittedName>
        <fullName evidence="1">Uncharacterized protein</fullName>
    </submittedName>
</protein>
<proteinExistence type="predicted"/>
<sequence length="85" mass="9882">RPDISYAVQQLSQFLDAYTYMHWYAAVWVVQYLKGTRTMKLRLGEKDPIPLTGFTNSDWENCLDTRRSVGGYTFTLRLGVISWNA</sequence>
<gene>
    <name evidence="1" type="ORF">GALMADRAFT_82513</name>
</gene>
<evidence type="ECO:0000313" key="1">
    <source>
        <dbReference type="EMBL" id="KDR64927.1"/>
    </source>
</evidence>
<dbReference type="Proteomes" id="UP000027222">
    <property type="component" value="Unassembled WGS sequence"/>
</dbReference>
<dbReference type="PANTHER" id="PTHR11439">
    <property type="entry name" value="GAG-POL-RELATED RETROTRANSPOSON"/>
    <property type="match status" value="1"/>
</dbReference>
<dbReference type="PANTHER" id="PTHR11439:SF463">
    <property type="entry name" value="REVERSE TRANSCRIPTASE TY1_COPIA-TYPE DOMAIN-CONTAINING PROTEIN"/>
    <property type="match status" value="1"/>
</dbReference>
<dbReference type="STRING" id="685588.A0A067S505"/>
<dbReference type="OrthoDB" id="3344688at2759"/>
<evidence type="ECO:0000313" key="2">
    <source>
        <dbReference type="Proteomes" id="UP000027222"/>
    </source>
</evidence>
<organism evidence="1 2">
    <name type="scientific">Galerina marginata (strain CBS 339.88)</name>
    <dbReference type="NCBI Taxonomy" id="685588"/>
    <lineage>
        <taxon>Eukaryota</taxon>
        <taxon>Fungi</taxon>
        <taxon>Dikarya</taxon>
        <taxon>Basidiomycota</taxon>
        <taxon>Agaricomycotina</taxon>
        <taxon>Agaricomycetes</taxon>
        <taxon>Agaricomycetidae</taxon>
        <taxon>Agaricales</taxon>
        <taxon>Agaricineae</taxon>
        <taxon>Strophariaceae</taxon>
        <taxon>Galerina</taxon>
    </lineage>
</organism>
<dbReference type="EMBL" id="KL142653">
    <property type="protein sequence ID" value="KDR64927.1"/>
    <property type="molecule type" value="Genomic_DNA"/>
</dbReference>
<name>A0A067S505_GALM3</name>
<accession>A0A067S505</accession>
<feature type="non-terminal residue" evidence="1">
    <location>
        <position position="1"/>
    </location>
</feature>